<evidence type="ECO:0000256" key="5">
    <source>
        <dbReference type="ARBA" id="ARBA00022741"/>
    </source>
</evidence>
<keyword evidence="9" id="KW-0812">Transmembrane</keyword>
<dbReference type="InterPro" id="IPR011712">
    <property type="entry name" value="Sig_transdc_His_kin_sub3_dim/P"/>
</dbReference>
<dbReference type="Gene3D" id="1.20.5.1930">
    <property type="match status" value="1"/>
</dbReference>
<dbReference type="PANTHER" id="PTHR24421:SF10">
    <property type="entry name" value="NITRATE_NITRITE SENSOR PROTEIN NARQ"/>
    <property type="match status" value="1"/>
</dbReference>
<dbReference type="InterPro" id="IPR005467">
    <property type="entry name" value="His_kinase_dom"/>
</dbReference>
<dbReference type="GO" id="GO:0046983">
    <property type="term" value="F:protein dimerization activity"/>
    <property type="evidence" value="ECO:0007669"/>
    <property type="project" value="InterPro"/>
</dbReference>
<dbReference type="Pfam" id="PF07494">
    <property type="entry name" value="Reg_prop"/>
    <property type="match status" value="1"/>
</dbReference>
<evidence type="ECO:0000313" key="12">
    <source>
        <dbReference type="Proteomes" id="UP000199021"/>
    </source>
</evidence>
<keyword evidence="7" id="KW-0067">ATP-binding</keyword>
<dbReference type="CDD" id="cd16917">
    <property type="entry name" value="HATPase_UhpB-NarQ-NarX-like"/>
    <property type="match status" value="1"/>
</dbReference>
<comment type="catalytic activity">
    <reaction evidence="1">
        <text>ATP + protein L-histidine = ADP + protein N-phospho-L-histidine.</text>
        <dbReference type="EC" id="2.7.13.3"/>
    </reaction>
</comment>
<accession>A0A1H9LT05</accession>
<evidence type="ECO:0000313" key="11">
    <source>
        <dbReference type="EMBL" id="SER14591.1"/>
    </source>
</evidence>
<evidence type="ECO:0000256" key="1">
    <source>
        <dbReference type="ARBA" id="ARBA00000085"/>
    </source>
</evidence>
<dbReference type="OrthoDB" id="9778366at2"/>
<organism evidence="11 12">
    <name type="scientific">Neolewinella agarilytica</name>
    <dbReference type="NCBI Taxonomy" id="478744"/>
    <lineage>
        <taxon>Bacteria</taxon>
        <taxon>Pseudomonadati</taxon>
        <taxon>Bacteroidota</taxon>
        <taxon>Saprospiria</taxon>
        <taxon>Saprospirales</taxon>
        <taxon>Lewinellaceae</taxon>
        <taxon>Neolewinella</taxon>
    </lineage>
</organism>
<dbReference type="SUPFAM" id="SSF69322">
    <property type="entry name" value="Tricorn protease domain 2"/>
    <property type="match status" value="1"/>
</dbReference>
<dbReference type="Gene3D" id="2.60.40.10">
    <property type="entry name" value="Immunoglobulins"/>
    <property type="match status" value="1"/>
</dbReference>
<dbReference type="Gene3D" id="2.130.10.10">
    <property type="entry name" value="YVTN repeat-like/Quinoprotein amine dehydrogenase"/>
    <property type="match status" value="3"/>
</dbReference>
<evidence type="ECO:0000256" key="9">
    <source>
        <dbReference type="SAM" id="Phobius"/>
    </source>
</evidence>
<dbReference type="InParanoid" id="A0A1H9LT05"/>
<dbReference type="GO" id="GO:0016020">
    <property type="term" value="C:membrane"/>
    <property type="evidence" value="ECO:0007669"/>
    <property type="project" value="InterPro"/>
</dbReference>
<evidence type="ECO:0000256" key="3">
    <source>
        <dbReference type="ARBA" id="ARBA00022553"/>
    </source>
</evidence>
<proteinExistence type="predicted"/>
<evidence type="ECO:0000256" key="7">
    <source>
        <dbReference type="ARBA" id="ARBA00022840"/>
    </source>
</evidence>
<dbReference type="InterPro" id="IPR050482">
    <property type="entry name" value="Sensor_HK_TwoCompSys"/>
</dbReference>
<dbReference type="Pfam" id="PF07495">
    <property type="entry name" value="Y_Y_Y"/>
    <property type="match status" value="1"/>
</dbReference>
<dbReference type="InterPro" id="IPR011110">
    <property type="entry name" value="Reg_prop"/>
</dbReference>
<dbReference type="GO" id="GO:0005524">
    <property type="term" value="F:ATP binding"/>
    <property type="evidence" value="ECO:0007669"/>
    <property type="project" value="UniProtKB-KW"/>
</dbReference>
<keyword evidence="8" id="KW-0902">Two-component regulatory system</keyword>
<gene>
    <name evidence="11" type="ORF">SAMN05444359_12563</name>
</gene>
<keyword evidence="6 11" id="KW-0418">Kinase</keyword>
<dbReference type="AlphaFoldDB" id="A0A1H9LT05"/>
<keyword evidence="5" id="KW-0547">Nucleotide-binding</keyword>
<dbReference type="GO" id="GO:0000155">
    <property type="term" value="F:phosphorelay sensor kinase activity"/>
    <property type="evidence" value="ECO:0007669"/>
    <property type="project" value="InterPro"/>
</dbReference>
<dbReference type="InterPro" id="IPR015943">
    <property type="entry name" value="WD40/YVTN_repeat-like_dom_sf"/>
</dbReference>
<dbReference type="Gene3D" id="3.30.565.10">
    <property type="entry name" value="Histidine kinase-like ATPase, C-terminal domain"/>
    <property type="match status" value="1"/>
</dbReference>
<name>A0A1H9LT05_9BACT</name>
<evidence type="ECO:0000256" key="2">
    <source>
        <dbReference type="ARBA" id="ARBA00012438"/>
    </source>
</evidence>
<dbReference type="SMART" id="SM00387">
    <property type="entry name" value="HATPase_c"/>
    <property type="match status" value="1"/>
</dbReference>
<protein>
    <recommendedName>
        <fullName evidence="2">histidine kinase</fullName>
        <ecNumber evidence="2">2.7.13.3</ecNumber>
    </recommendedName>
</protein>
<dbReference type="InterPro" id="IPR013783">
    <property type="entry name" value="Ig-like_fold"/>
</dbReference>
<dbReference type="Pfam" id="PF02518">
    <property type="entry name" value="HATPase_c"/>
    <property type="match status" value="1"/>
</dbReference>
<keyword evidence="4" id="KW-0808">Transferase</keyword>
<sequence length="997" mass="112009">MKLQNFRLLRLTGCALFILLLWPDLWGQYQLSPLEIDPAYLPDRMDRLSISTDGFYWIGGARGLFRFTGESIEEVILKDHQGHISKDKSIQSKMIEDDIGRLWFSAISSFFCYDPVSEKVSSHSIEANGLQLKADYQPFHFDHDEQELWLKAGDRLWAYQVHSGNHRPLSEPSNAVHYSVFPLGGQAYRICGSRWMFAAMELIEIRPGESPAEVKEVIPQEEVICTLQLSPDSILLGTRRGLKLLDFNKPVLRAEAFLSDKLEVDVSSLEKTEDGRILASFTGMGVALIDLPSGQITELLADKEGKKASAPDQLVKDLNGHFLSTQLNDGILRIKRDTLHIFNPVPTIKAPIREMRLDEDGNKYLLLNDGMVWRQSQTGSWTNLLAGVPDHKLPKTGSLAMFRDSLIIVGSRHLWLITPGGREYFSFPEDFIDRLMEQTEKPPLVITRAGIQSINIQNGELDLLPIPSLRAVSPYFFSNFFPLDDQQFIVNRQPSALLHISTADETYAIKDTTKGIGEIYCTRQIQDGWIYAAGNEGLFLLHRSGHQQIPLKIGRIVNPSIQTMTEDDQGNLWLGTMNGLLTYRPSDSSLSYFGKRDGLLSEQFQNTPPITLPNGEIWMATDAGVVAFQPEKLLQQKHHRDPYIAKIWTNEEPLQSDTSSHYLKRLELNYLRNTLKFKVAAKGFGRSAASGIRYQMQGYEEKAAYTDFNTTIRYPNLPPGNYTLQLTAINQNGLPSGVRELAVIIRPPFTQTLTFKLLAGLGLILLVGSGYAILLSRERQRQRRIQEQQARLAAERDRIAGEVHDDLGGQLSSIMYLSEELLLTEASPGTERELSRINELSRNSLQNVRDIIFALDNRRSTVADLGEQLRGSGGEFFADHQVRFNYEEKLDAPDTVLSSRQKRNLTLIIKEAWHNTAKHAQATEVNVHYQQDNKLLTVVVSDNGKGFNEPVSATATGGYGLDNMREKATSIGGELSIDSTPGRGTRLTLLVPVSRAD</sequence>
<dbReference type="Pfam" id="PF07730">
    <property type="entry name" value="HisKA_3"/>
    <property type="match status" value="1"/>
</dbReference>
<dbReference type="InterPro" id="IPR011123">
    <property type="entry name" value="Y_Y_Y"/>
</dbReference>
<keyword evidence="9" id="KW-0472">Membrane</keyword>
<dbReference type="EMBL" id="FOFB01000025">
    <property type="protein sequence ID" value="SER14591.1"/>
    <property type="molecule type" value="Genomic_DNA"/>
</dbReference>
<dbReference type="InterPro" id="IPR003594">
    <property type="entry name" value="HATPase_dom"/>
</dbReference>
<dbReference type="InterPro" id="IPR036890">
    <property type="entry name" value="HATPase_C_sf"/>
</dbReference>
<evidence type="ECO:0000256" key="4">
    <source>
        <dbReference type="ARBA" id="ARBA00022679"/>
    </source>
</evidence>
<evidence type="ECO:0000259" key="10">
    <source>
        <dbReference type="PROSITE" id="PS50109"/>
    </source>
</evidence>
<dbReference type="STRING" id="478744.SAMN05444359_12563"/>
<evidence type="ECO:0000256" key="6">
    <source>
        <dbReference type="ARBA" id="ARBA00022777"/>
    </source>
</evidence>
<evidence type="ECO:0000256" key="8">
    <source>
        <dbReference type="ARBA" id="ARBA00023012"/>
    </source>
</evidence>
<keyword evidence="3" id="KW-0597">Phosphoprotein</keyword>
<dbReference type="PROSITE" id="PS50109">
    <property type="entry name" value="HIS_KIN"/>
    <property type="match status" value="1"/>
</dbReference>
<dbReference type="Proteomes" id="UP000199021">
    <property type="component" value="Unassembled WGS sequence"/>
</dbReference>
<dbReference type="EC" id="2.7.13.3" evidence="2"/>
<feature type="domain" description="Histidine kinase" evidence="10">
    <location>
        <begin position="802"/>
        <end position="995"/>
    </location>
</feature>
<keyword evidence="9" id="KW-1133">Transmembrane helix</keyword>
<reference evidence="12" key="1">
    <citation type="submission" date="2016-10" db="EMBL/GenBank/DDBJ databases">
        <authorList>
            <person name="Varghese N."/>
            <person name="Submissions S."/>
        </authorList>
    </citation>
    <scope>NUCLEOTIDE SEQUENCE [LARGE SCALE GENOMIC DNA]</scope>
    <source>
        <strain evidence="12">DSM 24740</strain>
    </source>
</reference>
<keyword evidence="12" id="KW-1185">Reference proteome</keyword>
<feature type="transmembrane region" description="Helical" evidence="9">
    <location>
        <begin position="753"/>
        <end position="774"/>
    </location>
</feature>
<dbReference type="PANTHER" id="PTHR24421">
    <property type="entry name" value="NITRATE/NITRITE SENSOR PROTEIN NARX-RELATED"/>
    <property type="match status" value="1"/>
</dbReference>
<dbReference type="SUPFAM" id="SSF55874">
    <property type="entry name" value="ATPase domain of HSP90 chaperone/DNA topoisomerase II/histidine kinase"/>
    <property type="match status" value="1"/>
</dbReference>